<evidence type="ECO:0000256" key="1">
    <source>
        <dbReference type="SAM" id="Phobius"/>
    </source>
</evidence>
<sequence length="139" mass="14355">MTAAAHLASGMDILRISLHILGVAVWVGGQIVLAGLVPVLRDAGQGVPQQAARAFARLSWPAFVLVVITGFWNYGLKNHDGVSYGWQMVFGVKFLVVIAAGVGAYLHSKAQTPARRGATAGIGLLASLIALVLGVALAG</sequence>
<proteinExistence type="predicted"/>
<name>A0A6J7DSI5_9ZZZZ</name>
<feature type="transmembrane region" description="Helical" evidence="1">
    <location>
        <begin position="16"/>
        <end position="40"/>
    </location>
</feature>
<reference evidence="2" key="1">
    <citation type="submission" date="2020-05" db="EMBL/GenBank/DDBJ databases">
        <authorList>
            <person name="Chiriac C."/>
            <person name="Salcher M."/>
            <person name="Ghai R."/>
            <person name="Kavagutti S V."/>
        </authorList>
    </citation>
    <scope>NUCLEOTIDE SEQUENCE</scope>
</reference>
<dbReference type="EMBL" id="CAFBLN010000039">
    <property type="protein sequence ID" value="CAB4873576.1"/>
    <property type="molecule type" value="Genomic_DNA"/>
</dbReference>
<keyword evidence="1" id="KW-0812">Transmembrane</keyword>
<evidence type="ECO:0000313" key="2">
    <source>
        <dbReference type="EMBL" id="CAB4873576.1"/>
    </source>
</evidence>
<dbReference type="AlphaFoldDB" id="A0A6J7DSI5"/>
<feature type="transmembrane region" description="Helical" evidence="1">
    <location>
        <begin position="52"/>
        <end position="72"/>
    </location>
</feature>
<feature type="transmembrane region" description="Helical" evidence="1">
    <location>
        <begin position="118"/>
        <end position="138"/>
    </location>
</feature>
<organism evidence="2">
    <name type="scientific">freshwater metagenome</name>
    <dbReference type="NCBI Taxonomy" id="449393"/>
    <lineage>
        <taxon>unclassified sequences</taxon>
        <taxon>metagenomes</taxon>
        <taxon>ecological metagenomes</taxon>
    </lineage>
</organism>
<accession>A0A6J7DSI5</accession>
<feature type="transmembrane region" description="Helical" evidence="1">
    <location>
        <begin position="84"/>
        <end position="106"/>
    </location>
</feature>
<protein>
    <submittedName>
        <fullName evidence="2">Unannotated protein</fullName>
    </submittedName>
</protein>
<gene>
    <name evidence="2" type="ORF">UFOPK3381_00952</name>
</gene>
<keyword evidence="1" id="KW-1133">Transmembrane helix</keyword>
<keyword evidence="1" id="KW-0472">Membrane</keyword>